<keyword evidence="2" id="KW-1185">Reference proteome</keyword>
<comment type="caution">
    <text evidence="1">The sequence shown here is derived from an EMBL/GenBank/DDBJ whole genome shotgun (WGS) entry which is preliminary data.</text>
</comment>
<dbReference type="EMBL" id="BJWL01000029">
    <property type="protein sequence ID" value="GFZ21377.1"/>
    <property type="molecule type" value="Genomic_DNA"/>
</dbReference>
<dbReference type="AlphaFoldDB" id="A0A7J0HE21"/>
<name>A0A7J0HE21_9ERIC</name>
<evidence type="ECO:0000313" key="1">
    <source>
        <dbReference type="EMBL" id="GFZ21377.1"/>
    </source>
</evidence>
<proteinExistence type="predicted"/>
<dbReference type="Proteomes" id="UP000585474">
    <property type="component" value="Unassembled WGS sequence"/>
</dbReference>
<gene>
    <name evidence="1" type="ORF">Acr_29g0005390</name>
</gene>
<sequence length="109" mass="11658">MLGVVREMGEVRGGTRGDKEVVVISSDGVVGRRCRSPARSGARIGNQKSLACTLLGQGGWPAEMMMVSDGRGRGVVLRLSEVRGRRCENVERELGWWSGGGVVGRGRTC</sequence>
<accession>A0A7J0HE21</accession>
<evidence type="ECO:0000313" key="2">
    <source>
        <dbReference type="Proteomes" id="UP000585474"/>
    </source>
</evidence>
<protein>
    <submittedName>
        <fullName evidence="1">Uncharacterized protein</fullName>
    </submittedName>
</protein>
<organism evidence="1 2">
    <name type="scientific">Actinidia rufa</name>
    <dbReference type="NCBI Taxonomy" id="165716"/>
    <lineage>
        <taxon>Eukaryota</taxon>
        <taxon>Viridiplantae</taxon>
        <taxon>Streptophyta</taxon>
        <taxon>Embryophyta</taxon>
        <taxon>Tracheophyta</taxon>
        <taxon>Spermatophyta</taxon>
        <taxon>Magnoliopsida</taxon>
        <taxon>eudicotyledons</taxon>
        <taxon>Gunneridae</taxon>
        <taxon>Pentapetalae</taxon>
        <taxon>asterids</taxon>
        <taxon>Ericales</taxon>
        <taxon>Actinidiaceae</taxon>
        <taxon>Actinidia</taxon>
    </lineage>
</organism>
<reference evidence="1 2" key="1">
    <citation type="submission" date="2019-07" db="EMBL/GenBank/DDBJ databases">
        <title>De Novo Assembly of kiwifruit Actinidia rufa.</title>
        <authorList>
            <person name="Sugita-Konishi S."/>
            <person name="Sato K."/>
            <person name="Mori E."/>
            <person name="Abe Y."/>
            <person name="Kisaki G."/>
            <person name="Hamano K."/>
            <person name="Suezawa K."/>
            <person name="Otani M."/>
            <person name="Fukuda T."/>
            <person name="Manabe T."/>
            <person name="Gomi K."/>
            <person name="Tabuchi M."/>
            <person name="Akimitsu K."/>
            <person name="Kataoka I."/>
        </authorList>
    </citation>
    <scope>NUCLEOTIDE SEQUENCE [LARGE SCALE GENOMIC DNA]</scope>
    <source>
        <strain evidence="2">cv. Fuchu</strain>
    </source>
</reference>